<dbReference type="HOGENOM" id="CLU_369958_0_0_7"/>
<dbReference type="KEGG" id="dhy:DESAM_20107"/>
<proteinExistence type="predicted"/>
<organism evidence="1 2">
    <name type="scientific">Maridesulfovibrio hydrothermalis AM13 = DSM 14728</name>
    <dbReference type="NCBI Taxonomy" id="1121451"/>
    <lineage>
        <taxon>Bacteria</taxon>
        <taxon>Pseudomonadati</taxon>
        <taxon>Thermodesulfobacteriota</taxon>
        <taxon>Desulfovibrionia</taxon>
        <taxon>Desulfovibrionales</taxon>
        <taxon>Desulfovibrionaceae</taxon>
        <taxon>Maridesulfovibrio</taxon>
    </lineage>
</organism>
<dbReference type="AlphaFoldDB" id="L0R6R7"/>
<accession>L0R6R7</accession>
<dbReference type="InterPro" id="IPR001940">
    <property type="entry name" value="Peptidase_S1C"/>
</dbReference>
<dbReference type="STRING" id="1121451.DESAM_20107"/>
<dbReference type="GO" id="GO:0006508">
    <property type="term" value="P:proteolysis"/>
    <property type="evidence" value="ECO:0007669"/>
    <property type="project" value="InterPro"/>
</dbReference>
<dbReference type="PRINTS" id="PR00834">
    <property type="entry name" value="PROTEASES2C"/>
</dbReference>
<sequence>MPFKGEFVQHKILRIVLLAMLIALCSCKTMRSIKSNIKEYATATTPAEQFEKAVDKNDLRRAEKLWLENQEHFLENPDTLAKLEKIASVIKKRFKPRIASATTNISSIKWPARLGQWTLIRLKLNNAQEIIDEIESNEMLLALDQIPDGLEKLKRQHAAKSKLIADDAPARFKKYPVLTADNFFFLYPVALDEEEFLTSQAAFLETKIASSTGNGVPHLVRTYGHILPPETLKTMEGRFFRNLLRRKSGSKKPSLRTIIKAMHEARKLGFPITRIPDCKIAFVRVTSKSMLRDHAIEFGLGFDVDLPVEAKQVEAKGMFNSKTAKDADVVILINETISKLDRRSSALKYQKSKIITGYREVYNNAYDKAQMTVEKHKIKRRELNDRINTNMMFGLIGTAMSIPYMNAAERAEEHYNSALANATQVPRMIDKPIYKDYSYKILTINDAKIASVQYFIIDRRAKTYFENVFDIVQQQRFRVAYGVNDNDPKALEIMTSFKSDSDVRNWEKQPVNIRLSELLDHYLKNESKDKKYRNMAQIQKRIMNNRNKAIKEFHASKYDSDTGNDPRFDSVVQVFNHNTGTGSGFYVTDNIILTNHHVVDRSDFVEVRLHNGMESFGKVIAVDLFRDLALVKIGIRGKPVRFYNKRTIPTGVTLDVIGHPKNYKFSITRGIFSAYRELPSHHLPSKDMTIRYIQTDAAINPGNSGGPLFYKDRLVGVNSWKRTDPATFNLNFAVHYSEVIDFLKQYGIAYRI</sequence>
<protein>
    <submittedName>
        <fullName evidence="1">Peptidase S1 and S6 chymotrypsin/Hap</fullName>
    </submittedName>
</protein>
<dbReference type="Pfam" id="PF13365">
    <property type="entry name" value="Trypsin_2"/>
    <property type="match status" value="1"/>
</dbReference>
<gene>
    <name evidence="1" type="ORF">DESAM_20107</name>
</gene>
<reference evidence="1 2" key="1">
    <citation type="submission" date="2012-10" db="EMBL/GenBank/DDBJ databases">
        <authorList>
            <person name="Genoscope - CEA"/>
        </authorList>
    </citation>
    <scope>NUCLEOTIDE SEQUENCE [LARGE SCALE GENOMIC DNA]</scope>
    <source>
        <strain evidence="2">AM13 / DSM 14728</strain>
    </source>
</reference>
<dbReference type="PATRIC" id="fig|1121451.3.peg.382"/>
<evidence type="ECO:0000313" key="2">
    <source>
        <dbReference type="Proteomes" id="UP000010808"/>
    </source>
</evidence>
<dbReference type="SUPFAM" id="SSF50494">
    <property type="entry name" value="Trypsin-like serine proteases"/>
    <property type="match status" value="1"/>
</dbReference>
<dbReference type="Gene3D" id="2.40.10.120">
    <property type="match status" value="1"/>
</dbReference>
<dbReference type="PANTHER" id="PTHR22939:SF129">
    <property type="entry name" value="SERINE PROTEASE HTRA2, MITOCHONDRIAL"/>
    <property type="match status" value="1"/>
</dbReference>
<dbReference type="PANTHER" id="PTHR22939">
    <property type="entry name" value="SERINE PROTEASE FAMILY S1C HTRA-RELATED"/>
    <property type="match status" value="1"/>
</dbReference>
<name>L0R6R7_9BACT</name>
<dbReference type="Proteomes" id="UP000010808">
    <property type="component" value="Chromosome"/>
</dbReference>
<dbReference type="GO" id="GO:0004252">
    <property type="term" value="F:serine-type endopeptidase activity"/>
    <property type="evidence" value="ECO:0007669"/>
    <property type="project" value="InterPro"/>
</dbReference>
<dbReference type="EMBL" id="FO203522">
    <property type="protein sequence ID" value="CCO22398.1"/>
    <property type="molecule type" value="Genomic_DNA"/>
</dbReference>
<dbReference type="eggNOG" id="COG0265">
    <property type="taxonomic scope" value="Bacteria"/>
</dbReference>
<evidence type="ECO:0000313" key="1">
    <source>
        <dbReference type="EMBL" id="CCO22398.1"/>
    </source>
</evidence>
<dbReference type="PROSITE" id="PS51257">
    <property type="entry name" value="PROKAR_LIPOPROTEIN"/>
    <property type="match status" value="1"/>
</dbReference>
<dbReference type="InterPro" id="IPR009003">
    <property type="entry name" value="Peptidase_S1_PA"/>
</dbReference>
<keyword evidence="2" id="KW-1185">Reference proteome</keyword>